<keyword evidence="1" id="KW-0472">Membrane</keyword>
<keyword evidence="1" id="KW-0812">Transmembrane</keyword>
<dbReference type="AlphaFoldDB" id="A0A1V9YMF9"/>
<keyword evidence="1" id="KW-1133">Transmembrane helix</keyword>
<sequence>MERLALASILPVVTAQMATPLIMGIGPGLFGLIVVFLFCVLLCLCGYSSENRCGLLGIVGVIIAATVVFLVTVKVTAPGQSLVRDQEYNNKGLTRSFVRAILIAFSAVALASLLVTHVIKPRQVMTLTLSSGRFKRLS</sequence>
<dbReference type="Proteomes" id="UP000243579">
    <property type="component" value="Unassembled WGS sequence"/>
</dbReference>
<dbReference type="OrthoDB" id="10430237at2759"/>
<proteinExistence type="predicted"/>
<gene>
    <name evidence="2" type="ORF">ACHHYP_09775</name>
</gene>
<feature type="transmembrane region" description="Helical" evidence="1">
    <location>
        <begin position="25"/>
        <end position="47"/>
    </location>
</feature>
<evidence type="ECO:0000313" key="2">
    <source>
        <dbReference type="EMBL" id="OQR86893.1"/>
    </source>
</evidence>
<reference evidence="2 3" key="1">
    <citation type="journal article" date="2014" name="Genome Biol. Evol.">
        <title>The secreted proteins of Achlya hypogyna and Thraustotheca clavata identify the ancestral oomycete secretome and reveal gene acquisitions by horizontal gene transfer.</title>
        <authorList>
            <person name="Misner I."/>
            <person name="Blouin N."/>
            <person name="Leonard G."/>
            <person name="Richards T.A."/>
            <person name="Lane C.E."/>
        </authorList>
    </citation>
    <scope>NUCLEOTIDE SEQUENCE [LARGE SCALE GENOMIC DNA]</scope>
    <source>
        <strain evidence="2 3">ATCC 48635</strain>
    </source>
</reference>
<evidence type="ECO:0008006" key="4">
    <source>
        <dbReference type="Google" id="ProtNLM"/>
    </source>
</evidence>
<feature type="transmembrane region" description="Helical" evidence="1">
    <location>
        <begin position="97"/>
        <end position="119"/>
    </location>
</feature>
<feature type="transmembrane region" description="Helical" evidence="1">
    <location>
        <begin position="54"/>
        <end position="77"/>
    </location>
</feature>
<organism evidence="2 3">
    <name type="scientific">Achlya hypogyna</name>
    <name type="common">Oomycete</name>
    <name type="synonym">Protoachlya hypogyna</name>
    <dbReference type="NCBI Taxonomy" id="1202772"/>
    <lineage>
        <taxon>Eukaryota</taxon>
        <taxon>Sar</taxon>
        <taxon>Stramenopiles</taxon>
        <taxon>Oomycota</taxon>
        <taxon>Saprolegniomycetes</taxon>
        <taxon>Saprolegniales</taxon>
        <taxon>Achlyaceae</taxon>
        <taxon>Achlya</taxon>
    </lineage>
</organism>
<evidence type="ECO:0000256" key="1">
    <source>
        <dbReference type="SAM" id="Phobius"/>
    </source>
</evidence>
<comment type="caution">
    <text evidence="2">The sequence shown here is derived from an EMBL/GenBank/DDBJ whole genome shotgun (WGS) entry which is preliminary data.</text>
</comment>
<name>A0A1V9YMF9_ACHHY</name>
<evidence type="ECO:0000313" key="3">
    <source>
        <dbReference type="Proteomes" id="UP000243579"/>
    </source>
</evidence>
<keyword evidence="3" id="KW-1185">Reference proteome</keyword>
<protein>
    <recommendedName>
        <fullName evidence="4">Transmembrane protein</fullName>
    </recommendedName>
</protein>
<dbReference type="EMBL" id="JNBR01001476">
    <property type="protein sequence ID" value="OQR86893.1"/>
    <property type="molecule type" value="Genomic_DNA"/>
</dbReference>
<accession>A0A1V9YMF9</accession>